<dbReference type="EMBL" id="JACDUU010000007">
    <property type="protein sequence ID" value="MBA2872579.1"/>
    <property type="molecule type" value="Genomic_DNA"/>
</dbReference>
<gene>
    <name evidence="4" type="ORF">HNQ85_002890</name>
</gene>
<evidence type="ECO:0000259" key="1">
    <source>
        <dbReference type="Pfam" id="PF01968"/>
    </source>
</evidence>
<dbReference type="InterPro" id="IPR045079">
    <property type="entry name" value="Oxoprolinase-like"/>
</dbReference>
<dbReference type="GO" id="GO:0017168">
    <property type="term" value="F:5-oxoprolinase (ATP-hydrolyzing) activity"/>
    <property type="evidence" value="ECO:0007669"/>
    <property type="project" value="TreeGrafter"/>
</dbReference>
<dbReference type="PANTHER" id="PTHR11365:SF23">
    <property type="entry name" value="HYPOTHETICAL 5-OXOPROLINASE (EUROFUNG)-RELATED"/>
    <property type="match status" value="1"/>
</dbReference>
<dbReference type="EC" id="6.4.1.6" evidence="4"/>
<feature type="domain" description="Hydantoinase/oxoprolinase N-terminal" evidence="2">
    <location>
        <begin position="29"/>
        <end position="217"/>
    </location>
</feature>
<dbReference type="InterPro" id="IPR008040">
    <property type="entry name" value="Hydant_A_N"/>
</dbReference>
<accession>A0A7V9Z1W4</accession>
<evidence type="ECO:0000313" key="5">
    <source>
        <dbReference type="Proteomes" id="UP000580891"/>
    </source>
</evidence>
<evidence type="ECO:0000259" key="3">
    <source>
        <dbReference type="Pfam" id="PF19278"/>
    </source>
</evidence>
<name>A0A7V9Z1W4_9BACL</name>
<dbReference type="GO" id="GO:0018710">
    <property type="term" value="F:acetone carboxylase activity"/>
    <property type="evidence" value="ECO:0007669"/>
    <property type="project" value="UniProtKB-EC"/>
</dbReference>
<protein>
    <submittedName>
        <fullName evidence="4">Acetone carboxylase beta subunit</fullName>
        <ecNumber evidence="4">6.4.1.6</ecNumber>
    </submittedName>
</protein>
<dbReference type="GO" id="GO:0006749">
    <property type="term" value="P:glutathione metabolic process"/>
    <property type="evidence" value="ECO:0007669"/>
    <property type="project" value="TreeGrafter"/>
</dbReference>
<evidence type="ECO:0000259" key="2">
    <source>
        <dbReference type="Pfam" id="PF05378"/>
    </source>
</evidence>
<evidence type="ECO:0000313" key="4">
    <source>
        <dbReference type="EMBL" id="MBA2872579.1"/>
    </source>
</evidence>
<proteinExistence type="predicted"/>
<dbReference type="InterPro" id="IPR049517">
    <property type="entry name" value="ACX-like_C"/>
</dbReference>
<feature type="domain" description="Hydantoinase A/oxoprolinase" evidence="1">
    <location>
        <begin position="242"/>
        <end position="528"/>
    </location>
</feature>
<dbReference type="InterPro" id="IPR043129">
    <property type="entry name" value="ATPase_NBD"/>
</dbReference>
<dbReference type="GO" id="GO:0005829">
    <property type="term" value="C:cytosol"/>
    <property type="evidence" value="ECO:0007669"/>
    <property type="project" value="TreeGrafter"/>
</dbReference>
<dbReference type="SUPFAM" id="SSF53067">
    <property type="entry name" value="Actin-like ATPase domain"/>
    <property type="match status" value="1"/>
</dbReference>
<organism evidence="4 5">
    <name type="scientific">[Anoxybacillus] calidus</name>
    <dbReference type="NCBI Taxonomy" id="575178"/>
    <lineage>
        <taxon>Bacteria</taxon>
        <taxon>Bacillati</taxon>
        <taxon>Bacillota</taxon>
        <taxon>Bacilli</taxon>
        <taxon>Bacillales</taxon>
        <taxon>Anoxybacillaceae</taxon>
        <taxon>Paranoxybacillus</taxon>
    </lineage>
</organism>
<dbReference type="Pfam" id="PF19278">
    <property type="entry name" value="Hydant_A_C"/>
    <property type="match status" value="1"/>
</dbReference>
<dbReference type="InterPro" id="IPR002821">
    <property type="entry name" value="Hydantoinase_A"/>
</dbReference>
<dbReference type="Pfam" id="PF05378">
    <property type="entry name" value="Hydant_A_N"/>
    <property type="match status" value="1"/>
</dbReference>
<reference evidence="4 5" key="1">
    <citation type="submission" date="2020-07" db="EMBL/GenBank/DDBJ databases">
        <title>Genomic Encyclopedia of Type Strains, Phase IV (KMG-IV): sequencing the most valuable type-strain genomes for metagenomic binning, comparative biology and taxonomic classification.</title>
        <authorList>
            <person name="Goeker M."/>
        </authorList>
    </citation>
    <scope>NUCLEOTIDE SEQUENCE [LARGE SCALE GENOMIC DNA]</scope>
    <source>
        <strain evidence="4 5">DSM 25220</strain>
    </source>
</reference>
<keyword evidence="4" id="KW-0436">Ligase</keyword>
<sequence>MWHTQNLNEKVQEGDEEMKKAAKRNAQILAIDAGGTMTDTFIIDENGDFVVGKAQSTPEDESVGLLNSARDALAYWDTTVEEEFPKLLAGVYSGTAMLNRLVSRKGRRVGLIVNKGMEDFHRMGRAIQAYLGYSYSDRLHLNTHRYDPPLVPRELTRGVTERVDLFGNVVIPLYEHEVEPAVRELLEQDVEAIVISLLHSYKYPHHERKIRDIAKEVMKKVGKEVPVFASVDYYPVRKESHRTNTTIIEAYAADPSRETLIKINNMLKEHGANFDLRVMASHGGTISTRANELARTLVSGPIGGVIGAKYLGEQLGIRNIACSDIGGTSFDMALITQGDLSINTSPDMARLVLSLPLVAMDTVGAGAGSYVRIDPNFKSLTLGPDSAGSRVGVCYPEGGVETVTVTDCHVVLGLINPDNFLGGEVKLYPGRAYEAVKKQIADPLGLSVEDAAYGVIDLLESQLRNYLESMILGKGYSPSQYVCFSYGGGGPLHTAGYTKGLGFEDVLVPAWAAGFSAFGCGAADFEYRYDKTLDINVNDGAADDIKLKAGKELQAAWDELKEKVAAEFEKSQFSRKDVDFRLYFRMQYQGQLNDLEIEAPIEAFKDVNDWDELVNAFEDTYTRVYAKAAKSPELGYSITGAIVRGIVEVPKPKIPVEPLAGETPPQEAFLGKRNVYWKGEWIKADIWEMEKLKPGNKIAGFSIIESPATTFVVPIGFETYLDQHRIFHLKEI</sequence>
<dbReference type="PANTHER" id="PTHR11365">
    <property type="entry name" value="5-OXOPROLINASE RELATED"/>
    <property type="match status" value="1"/>
</dbReference>
<dbReference type="AlphaFoldDB" id="A0A7V9Z1W4"/>
<comment type="caution">
    <text evidence="4">The sequence shown here is derived from an EMBL/GenBank/DDBJ whole genome shotgun (WGS) entry which is preliminary data.</text>
</comment>
<dbReference type="Proteomes" id="UP000580891">
    <property type="component" value="Unassembled WGS sequence"/>
</dbReference>
<feature type="domain" description="Acetophenone carboxylase-like C-terminal" evidence="3">
    <location>
        <begin position="541"/>
        <end position="731"/>
    </location>
</feature>
<keyword evidence="5" id="KW-1185">Reference proteome</keyword>
<dbReference type="Pfam" id="PF01968">
    <property type="entry name" value="Hydantoinase_A"/>
    <property type="match status" value="1"/>
</dbReference>